<dbReference type="SUPFAM" id="SSF51182">
    <property type="entry name" value="RmlC-like cupins"/>
    <property type="match status" value="1"/>
</dbReference>
<dbReference type="PANTHER" id="PTHR21221:SF1">
    <property type="entry name" value="UREIDOGLYCOLATE LYASE"/>
    <property type="match status" value="1"/>
</dbReference>
<protein>
    <recommendedName>
        <fullName evidence="7">Ureidoglycolate hydrolase</fullName>
    </recommendedName>
</protein>
<accession>A0A6H0Y0J4</accession>
<evidence type="ECO:0000313" key="5">
    <source>
        <dbReference type="EMBL" id="QIX00552.1"/>
    </source>
</evidence>
<evidence type="ECO:0000313" key="6">
    <source>
        <dbReference type="Proteomes" id="UP000503462"/>
    </source>
</evidence>
<keyword evidence="6" id="KW-1185">Reference proteome</keyword>
<dbReference type="CDD" id="cd20298">
    <property type="entry name" value="cupin_UAH"/>
    <property type="match status" value="1"/>
</dbReference>
<evidence type="ECO:0000256" key="4">
    <source>
        <dbReference type="ARBA" id="ARBA00047684"/>
    </source>
</evidence>
<evidence type="ECO:0008006" key="7">
    <source>
        <dbReference type="Google" id="ProtNLM"/>
    </source>
</evidence>
<dbReference type="InterPro" id="IPR024060">
    <property type="entry name" value="Ureidoglycolate_lyase_dom_sf"/>
</dbReference>
<comment type="subunit">
    <text evidence="1">Homodimer.</text>
</comment>
<dbReference type="InterPro" id="IPR007247">
    <property type="entry name" value="Ureidogly_lyase"/>
</dbReference>
<comment type="catalytic activity">
    <reaction evidence="4">
        <text>(S)-ureidoglycolate = urea + glyoxylate</text>
        <dbReference type="Rhea" id="RHEA:11304"/>
        <dbReference type="ChEBI" id="CHEBI:16199"/>
        <dbReference type="ChEBI" id="CHEBI:36655"/>
        <dbReference type="ChEBI" id="CHEBI:57296"/>
        <dbReference type="EC" id="4.3.2.3"/>
    </reaction>
</comment>
<dbReference type="GO" id="GO:0050385">
    <property type="term" value="F:ureidoglycolate lyase activity"/>
    <property type="evidence" value="ECO:0007669"/>
    <property type="project" value="UniProtKB-EC"/>
</dbReference>
<dbReference type="EMBL" id="CP051142">
    <property type="protein sequence ID" value="QIX00552.1"/>
    <property type="molecule type" value="Genomic_DNA"/>
</dbReference>
<evidence type="ECO:0000256" key="3">
    <source>
        <dbReference type="ARBA" id="ARBA00023239"/>
    </source>
</evidence>
<dbReference type="Gene3D" id="2.60.120.480">
    <property type="entry name" value="Ureidoglycolate hydrolase"/>
    <property type="match status" value="1"/>
</dbReference>
<keyword evidence="2" id="KW-0659">Purine metabolism</keyword>
<dbReference type="PANTHER" id="PTHR21221">
    <property type="entry name" value="UREIDOGLYCOLATE HYDROLASE"/>
    <property type="match status" value="1"/>
</dbReference>
<evidence type="ECO:0000256" key="2">
    <source>
        <dbReference type="ARBA" id="ARBA00022631"/>
    </source>
</evidence>
<evidence type="ECO:0000256" key="1">
    <source>
        <dbReference type="ARBA" id="ARBA00011738"/>
    </source>
</evidence>
<proteinExistence type="predicted"/>
<sequence length="262" mass="28435">MPASIRQPIDQKVLIEPLTPVAFAPFGTVIQNPAKARFPSPLSSIEANQGSATKYSDVSPLVSSYSSARSAKPASPKVSMFSCRPRALRRTPHGQQFFNVKILERHPFTPQTFIPTGLAADDRDTAYLVIVAPTLSLAHDVALEEEFHDAHRSPTLVQRLLGSTPIPSSMSPTARPKPHGLPDLANIRAFVARGDQAVTYGAGTWHAPMVVLGKQTIDFVVLQYANGVGAEDCQEIELRDGNLDVVVEEDLVARHESQIAKL</sequence>
<dbReference type="InterPro" id="IPR047233">
    <property type="entry name" value="UAH_cupin"/>
</dbReference>
<dbReference type="Pfam" id="PF04115">
    <property type="entry name" value="Ureidogly_lyase"/>
    <property type="match status" value="1"/>
</dbReference>
<dbReference type="GO" id="GO:0000256">
    <property type="term" value="P:allantoin catabolic process"/>
    <property type="evidence" value="ECO:0007669"/>
    <property type="project" value="InterPro"/>
</dbReference>
<dbReference type="GO" id="GO:0004848">
    <property type="term" value="F:ureidoglycolate hydrolase activity"/>
    <property type="evidence" value="ECO:0007669"/>
    <property type="project" value="InterPro"/>
</dbReference>
<dbReference type="GO" id="GO:0006144">
    <property type="term" value="P:purine nucleobase metabolic process"/>
    <property type="evidence" value="ECO:0007669"/>
    <property type="project" value="UniProtKB-KW"/>
</dbReference>
<keyword evidence="3" id="KW-0456">Lyase</keyword>
<dbReference type="AlphaFoldDB" id="A0A6H0Y0J4"/>
<gene>
    <name evidence="5" type="ORF">AMS68_006069</name>
</gene>
<reference evidence="5 6" key="1">
    <citation type="journal article" date="2016" name="Sci. Rep.">
        <title>Peltaster fructicola genome reveals evolution from an invasive phytopathogen to an ectophytic parasite.</title>
        <authorList>
            <person name="Xu C."/>
            <person name="Chen H."/>
            <person name="Gleason M.L."/>
            <person name="Xu J.R."/>
            <person name="Liu H."/>
            <person name="Zhang R."/>
            <person name="Sun G."/>
        </authorList>
    </citation>
    <scope>NUCLEOTIDE SEQUENCE [LARGE SCALE GENOMIC DNA]</scope>
    <source>
        <strain evidence="5 6">LNHT1506</strain>
    </source>
</reference>
<dbReference type="InterPro" id="IPR011051">
    <property type="entry name" value="RmlC_Cupin_sf"/>
</dbReference>
<dbReference type="OrthoDB" id="10266039at2759"/>
<name>A0A6H0Y0J4_9PEZI</name>
<organism evidence="5 6">
    <name type="scientific">Peltaster fructicola</name>
    <dbReference type="NCBI Taxonomy" id="286661"/>
    <lineage>
        <taxon>Eukaryota</taxon>
        <taxon>Fungi</taxon>
        <taxon>Dikarya</taxon>
        <taxon>Ascomycota</taxon>
        <taxon>Pezizomycotina</taxon>
        <taxon>Dothideomycetes</taxon>
        <taxon>Dothideomycetes incertae sedis</taxon>
        <taxon>Peltaster</taxon>
    </lineage>
</organism>
<dbReference type="Proteomes" id="UP000503462">
    <property type="component" value="Chromosome 4"/>
</dbReference>